<feature type="transmembrane region" description="Helical" evidence="7">
    <location>
        <begin position="46"/>
        <end position="66"/>
    </location>
</feature>
<evidence type="ECO:0000313" key="8">
    <source>
        <dbReference type="EMBL" id="GGX34825.1"/>
    </source>
</evidence>
<keyword evidence="9" id="KW-1185">Reference proteome</keyword>
<dbReference type="Pfam" id="PF03994">
    <property type="entry name" value="DUF350"/>
    <property type="match status" value="1"/>
</dbReference>
<keyword evidence="6 7" id="KW-0472">Membrane</keyword>
<gene>
    <name evidence="8" type="ORF">GCM10010946_10090</name>
</gene>
<evidence type="ECO:0000256" key="1">
    <source>
        <dbReference type="ARBA" id="ARBA00004651"/>
    </source>
</evidence>
<evidence type="ECO:0000256" key="3">
    <source>
        <dbReference type="ARBA" id="ARBA00022475"/>
    </source>
</evidence>
<organism evidence="8 9">
    <name type="scientific">Undibacterium squillarum</name>
    <dbReference type="NCBI Taxonomy" id="1131567"/>
    <lineage>
        <taxon>Bacteria</taxon>
        <taxon>Pseudomonadati</taxon>
        <taxon>Pseudomonadota</taxon>
        <taxon>Betaproteobacteria</taxon>
        <taxon>Burkholderiales</taxon>
        <taxon>Oxalobacteraceae</taxon>
        <taxon>Undibacterium</taxon>
    </lineage>
</organism>
<feature type="transmembrane region" description="Helical" evidence="7">
    <location>
        <begin position="78"/>
        <end position="100"/>
    </location>
</feature>
<evidence type="ECO:0000256" key="4">
    <source>
        <dbReference type="ARBA" id="ARBA00022692"/>
    </source>
</evidence>
<dbReference type="EMBL" id="BMYU01000002">
    <property type="protein sequence ID" value="GGX34825.1"/>
    <property type="molecule type" value="Genomic_DNA"/>
</dbReference>
<comment type="similarity">
    <text evidence="2">Belongs to the UPF0719 family.</text>
</comment>
<accession>A0ABQ2XUE2</accession>
<keyword evidence="5 7" id="KW-1133">Transmembrane helix</keyword>
<proteinExistence type="inferred from homology"/>
<comment type="subcellular location">
    <subcellularLocation>
        <location evidence="1">Cell membrane</location>
        <topology evidence="1">Multi-pass membrane protein</topology>
    </subcellularLocation>
</comment>
<dbReference type="Proteomes" id="UP000653343">
    <property type="component" value="Unassembled WGS sequence"/>
</dbReference>
<name>A0ABQ2XUE2_9BURK</name>
<keyword evidence="3" id="KW-1003">Cell membrane</keyword>
<protein>
    <submittedName>
        <fullName evidence="8">DUF350 domain-containing protein</fullName>
    </submittedName>
</protein>
<dbReference type="PANTHER" id="PTHR40043:SF1">
    <property type="entry name" value="UPF0719 INNER MEMBRANE PROTEIN YJFL"/>
    <property type="match status" value="1"/>
</dbReference>
<sequence length="135" mass="14371">MIASSFIHGFPPFLTHFAAAVVLIFLFIVIYVRITPYREIALIRDGNSAAAISLSGALLGYSIALASAIANSVAFADMLLWGGIALAVQLLAYLITRLLLPELVRDIPQNRTASGIFLAALSLAMGLINAACMTY</sequence>
<evidence type="ECO:0000313" key="9">
    <source>
        <dbReference type="Proteomes" id="UP000653343"/>
    </source>
</evidence>
<comment type="caution">
    <text evidence="8">The sequence shown here is derived from an EMBL/GenBank/DDBJ whole genome shotgun (WGS) entry which is preliminary data.</text>
</comment>
<feature type="transmembrane region" description="Helical" evidence="7">
    <location>
        <begin position="13"/>
        <end position="34"/>
    </location>
</feature>
<evidence type="ECO:0000256" key="6">
    <source>
        <dbReference type="ARBA" id="ARBA00023136"/>
    </source>
</evidence>
<dbReference type="InterPro" id="IPR007140">
    <property type="entry name" value="DUF350"/>
</dbReference>
<evidence type="ECO:0000256" key="5">
    <source>
        <dbReference type="ARBA" id="ARBA00022989"/>
    </source>
</evidence>
<evidence type="ECO:0000256" key="7">
    <source>
        <dbReference type="SAM" id="Phobius"/>
    </source>
</evidence>
<dbReference type="RefSeq" id="WP_189355961.1">
    <property type="nucleotide sequence ID" value="NZ_BMYU01000002.1"/>
</dbReference>
<reference evidence="9" key="1">
    <citation type="journal article" date="2019" name="Int. J. Syst. Evol. Microbiol.">
        <title>The Global Catalogue of Microorganisms (GCM) 10K type strain sequencing project: providing services to taxonomists for standard genome sequencing and annotation.</title>
        <authorList>
            <consortium name="The Broad Institute Genomics Platform"/>
            <consortium name="The Broad Institute Genome Sequencing Center for Infectious Disease"/>
            <person name="Wu L."/>
            <person name="Ma J."/>
        </authorList>
    </citation>
    <scope>NUCLEOTIDE SEQUENCE [LARGE SCALE GENOMIC DNA]</scope>
    <source>
        <strain evidence="9">KCTC 23917</strain>
    </source>
</reference>
<feature type="transmembrane region" description="Helical" evidence="7">
    <location>
        <begin position="112"/>
        <end position="131"/>
    </location>
</feature>
<keyword evidence="4 7" id="KW-0812">Transmembrane</keyword>
<evidence type="ECO:0000256" key="2">
    <source>
        <dbReference type="ARBA" id="ARBA00005779"/>
    </source>
</evidence>
<dbReference type="PANTHER" id="PTHR40043">
    <property type="entry name" value="UPF0719 INNER MEMBRANE PROTEIN YJFL"/>
    <property type="match status" value="1"/>
</dbReference>